<evidence type="ECO:0000259" key="1">
    <source>
        <dbReference type="Pfam" id="PF13304"/>
    </source>
</evidence>
<dbReference type="EMBL" id="JAFMPT010000016">
    <property type="protein sequence ID" value="MCC1485137.1"/>
    <property type="molecule type" value="Genomic_DNA"/>
</dbReference>
<sequence>MLLEFKIKNFRSIKDWQSFSMLAENKVKELENSVVDYKGYKILNSAIVYGRNASGKSNLLKSFKAIQYMVIYSADSKVDDKIAPYEPYKLDKGFRNQPVEFLIDFIGSDGIRYQYSVGYNEKKIVYEKLRYYPKSQPAWLFRREIGKKINYGESLTGKKRDIEDLLYDNQLFLSKIGTEKNEQLAIPYSFFSEGLFVSNIHDTEYDNVLIQLFTNKMGNDDIPFFKENINKLMCVADTGIHSIDIQESEIERESLPEEMTDEDKDEIIERYKYKIRTSHKEFENGEEVGKIDFHLAEESTGTLKLLAVGGLILEALADGQTLVIDELDKSLHPKLTRMLINIFRTPKLNPNNAQLIFATHDVSLLDNELFRRDQVWFAEKEFEGFSHYYSISDIPGVRGNIPYEKWYMSGRFGATPVINENELDFHY</sequence>
<proteinExistence type="predicted"/>
<reference evidence="2" key="2">
    <citation type="submission" date="2021-10" db="EMBL/GenBank/DDBJ databases">
        <title>Genome of Winogradskyella sp. E313.</title>
        <authorList>
            <person name="Zhou Y."/>
        </authorList>
    </citation>
    <scope>NUCLEOTIDE SEQUENCE</scope>
    <source>
        <strain evidence="2">E313</strain>
    </source>
</reference>
<dbReference type="InterPro" id="IPR027417">
    <property type="entry name" value="P-loop_NTPase"/>
</dbReference>
<comment type="caution">
    <text evidence="2">The sequence shown here is derived from an EMBL/GenBank/DDBJ whole genome shotgun (WGS) entry which is preliminary data.</text>
</comment>
<reference evidence="2" key="1">
    <citation type="submission" date="2021-03" db="EMBL/GenBank/DDBJ databases">
        <authorList>
            <person name="Ping X."/>
        </authorList>
    </citation>
    <scope>NUCLEOTIDE SEQUENCE</scope>
    <source>
        <strain evidence="2">E313</strain>
    </source>
</reference>
<feature type="domain" description="ATPase AAA-type core" evidence="1">
    <location>
        <begin position="46"/>
        <end position="366"/>
    </location>
</feature>
<accession>A0ABS8EQL3</accession>
<dbReference type="SUPFAM" id="SSF52540">
    <property type="entry name" value="P-loop containing nucleoside triphosphate hydrolases"/>
    <property type="match status" value="1"/>
</dbReference>
<dbReference type="GO" id="GO:0005524">
    <property type="term" value="F:ATP binding"/>
    <property type="evidence" value="ECO:0007669"/>
    <property type="project" value="UniProtKB-KW"/>
</dbReference>
<dbReference type="Gene3D" id="3.40.50.300">
    <property type="entry name" value="P-loop containing nucleotide triphosphate hydrolases"/>
    <property type="match status" value="1"/>
</dbReference>
<dbReference type="PANTHER" id="PTHR40396:SF1">
    <property type="entry name" value="ATPASE AAA-TYPE CORE DOMAIN-CONTAINING PROTEIN"/>
    <property type="match status" value="1"/>
</dbReference>
<evidence type="ECO:0000313" key="3">
    <source>
        <dbReference type="Proteomes" id="UP000778797"/>
    </source>
</evidence>
<dbReference type="PANTHER" id="PTHR40396">
    <property type="entry name" value="ATPASE-LIKE PROTEIN"/>
    <property type="match status" value="1"/>
</dbReference>
<evidence type="ECO:0000313" key="2">
    <source>
        <dbReference type="EMBL" id="MCC1485137.1"/>
    </source>
</evidence>
<keyword evidence="2" id="KW-0547">Nucleotide-binding</keyword>
<name>A0ABS8EQL3_9FLAO</name>
<organism evidence="2 3">
    <name type="scientific">Winogradskyella immobilis</name>
    <dbReference type="NCBI Taxonomy" id="2816852"/>
    <lineage>
        <taxon>Bacteria</taxon>
        <taxon>Pseudomonadati</taxon>
        <taxon>Bacteroidota</taxon>
        <taxon>Flavobacteriia</taxon>
        <taxon>Flavobacteriales</taxon>
        <taxon>Flavobacteriaceae</taxon>
        <taxon>Winogradskyella</taxon>
    </lineage>
</organism>
<dbReference type="Proteomes" id="UP000778797">
    <property type="component" value="Unassembled WGS sequence"/>
</dbReference>
<gene>
    <name evidence="2" type="ORF">J1C55_11095</name>
</gene>
<keyword evidence="3" id="KW-1185">Reference proteome</keyword>
<protein>
    <submittedName>
        <fullName evidence="2">ATP-binding protein</fullName>
    </submittedName>
</protein>
<dbReference type="Pfam" id="PF13304">
    <property type="entry name" value="AAA_21"/>
    <property type="match status" value="1"/>
</dbReference>
<keyword evidence="2" id="KW-0067">ATP-binding</keyword>
<dbReference type="RefSeq" id="WP_227477630.1">
    <property type="nucleotide sequence ID" value="NZ_JAFMPT010000016.1"/>
</dbReference>
<dbReference type="InterPro" id="IPR003959">
    <property type="entry name" value="ATPase_AAA_core"/>
</dbReference>